<dbReference type="Proteomes" id="UP000786811">
    <property type="component" value="Unassembled WGS sequence"/>
</dbReference>
<accession>A0A8J2HUJ3</accession>
<reference evidence="1" key="1">
    <citation type="submission" date="2021-04" db="EMBL/GenBank/DDBJ databases">
        <authorList>
            <person name="Chebbi M.A.C M."/>
        </authorList>
    </citation>
    <scope>NUCLEOTIDE SEQUENCE</scope>
</reference>
<evidence type="ECO:0000313" key="1">
    <source>
        <dbReference type="EMBL" id="CAG5109317.1"/>
    </source>
</evidence>
<comment type="caution">
    <text evidence="1">The sequence shown here is derived from an EMBL/GenBank/DDBJ whole genome shotgun (WGS) entry which is preliminary data.</text>
</comment>
<organism evidence="1 2">
    <name type="scientific">Cotesia congregata</name>
    <name type="common">Parasitoid wasp</name>
    <name type="synonym">Apanteles congregatus</name>
    <dbReference type="NCBI Taxonomy" id="51543"/>
    <lineage>
        <taxon>Eukaryota</taxon>
        <taxon>Metazoa</taxon>
        <taxon>Ecdysozoa</taxon>
        <taxon>Arthropoda</taxon>
        <taxon>Hexapoda</taxon>
        <taxon>Insecta</taxon>
        <taxon>Pterygota</taxon>
        <taxon>Neoptera</taxon>
        <taxon>Endopterygota</taxon>
        <taxon>Hymenoptera</taxon>
        <taxon>Apocrita</taxon>
        <taxon>Ichneumonoidea</taxon>
        <taxon>Braconidae</taxon>
        <taxon>Microgastrinae</taxon>
        <taxon>Cotesia</taxon>
    </lineage>
</organism>
<name>A0A8J2HUJ3_COTCN</name>
<gene>
    <name evidence="1" type="ORF">HICCMSTLAB_LOCUS13953</name>
</gene>
<keyword evidence="2" id="KW-1185">Reference proteome</keyword>
<dbReference type="EMBL" id="CAJNRD030001124">
    <property type="protein sequence ID" value="CAG5109317.1"/>
    <property type="molecule type" value="Genomic_DNA"/>
</dbReference>
<dbReference type="OrthoDB" id="7667486at2759"/>
<protein>
    <submittedName>
        <fullName evidence="1">Uncharacterized protein</fullName>
    </submittedName>
</protein>
<evidence type="ECO:0000313" key="2">
    <source>
        <dbReference type="Proteomes" id="UP000786811"/>
    </source>
</evidence>
<proteinExistence type="predicted"/>
<dbReference type="AlphaFoldDB" id="A0A8J2HUJ3"/>
<sequence length="122" mass="13688">MTKIGNSVYCRNAIYDSATGASKKATYIARRLLKGIFTHESLMNCTLTGQAPRGKHTKSDVEIIPLNKRGRDAILDFAIRYTAAKNWPKQDSAVILMEMGQRITEYKRNHNNAIVKSAKKDS</sequence>